<dbReference type="PANTHER" id="PTHR24015">
    <property type="entry name" value="OS07G0578800 PROTEIN-RELATED"/>
    <property type="match status" value="1"/>
</dbReference>
<dbReference type="InterPro" id="IPR046960">
    <property type="entry name" value="PPR_At4g14850-like_plant"/>
</dbReference>
<organism evidence="3 4">
    <name type="scientific">Xanthoceras sorbifolium</name>
    <dbReference type="NCBI Taxonomy" id="99658"/>
    <lineage>
        <taxon>Eukaryota</taxon>
        <taxon>Viridiplantae</taxon>
        <taxon>Streptophyta</taxon>
        <taxon>Embryophyta</taxon>
        <taxon>Tracheophyta</taxon>
        <taxon>Spermatophyta</taxon>
        <taxon>Magnoliopsida</taxon>
        <taxon>eudicotyledons</taxon>
        <taxon>Gunneridae</taxon>
        <taxon>Pentapetalae</taxon>
        <taxon>rosids</taxon>
        <taxon>malvids</taxon>
        <taxon>Sapindales</taxon>
        <taxon>Sapindaceae</taxon>
        <taxon>Xanthoceroideae</taxon>
        <taxon>Xanthoceras</taxon>
    </lineage>
</organism>
<dbReference type="Pfam" id="PF13041">
    <property type="entry name" value="PPR_2"/>
    <property type="match status" value="3"/>
</dbReference>
<dbReference type="EMBL" id="JAFEMO010000008">
    <property type="protein sequence ID" value="KAH7566512.1"/>
    <property type="molecule type" value="Genomic_DNA"/>
</dbReference>
<feature type="repeat" description="PPR" evidence="2">
    <location>
        <begin position="177"/>
        <end position="211"/>
    </location>
</feature>
<dbReference type="InterPro" id="IPR002885">
    <property type="entry name" value="PPR_rpt"/>
</dbReference>
<evidence type="ECO:0000313" key="4">
    <source>
        <dbReference type="Proteomes" id="UP000827721"/>
    </source>
</evidence>
<dbReference type="NCBIfam" id="TIGR00756">
    <property type="entry name" value="PPR"/>
    <property type="match status" value="5"/>
</dbReference>
<dbReference type="InterPro" id="IPR011990">
    <property type="entry name" value="TPR-like_helical_dom_sf"/>
</dbReference>
<dbReference type="Pfam" id="PF01535">
    <property type="entry name" value="PPR"/>
    <property type="match status" value="4"/>
</dbReference>
<accession>A0ABQ8HQ88</accession>
<dbReference type="Pfam" id="PF20431">
    <property type="entry name" value="E_motif"/>
    <property type="match status" value="1"/>
</dbReference>
<reference evidence="3 4" key="1">
    <citation type="submission" date="2021-02" db="EMBL/GenBank/DDBJ databases">
        <title>Plant Genome Project.</title>
        <authorList>
            <person name="Zhang R.-G."/>
        </authorList>
    </citation>
    <scope>NUCLEOTIDE SEQUENCE [LARGE SCALE GENOMIC DNA]</scope>
    <source>
        <tissue evidence="3">Leaves</tissue>
    </source>
</reference>
<keyword evidence="1" id="KW-0677">Repeat</keyword>
<dbReference type="PROSITE" id="PS51375">
    <property type="entry name" value="PPR"/>
    <property type="match status" value="6"/>
</dbReference>
<dbReference type="PANTHER" id="PTHR24015:SF2017">
    <property type="entry name" value="PENTATRICOPEPTIDE REPEAT-CONTAINING PROTEIN"/>
    <property type="match status" value="1"/>
</dbReference>
<protein>
    <recommendedName>
        <fullName evidence="5">Pentatricopeptide repeat-containing protein</fullName>
    </recommendedName>
</protein>
<feature type="repeat" description="PPR" evidence="2">
    <location>
        <begin position="44"/>
        <end position="78"/>
    </location>
</feature>
<evidence type="ECO:0008006" key="5">
    <source>
        <dbReference type="Google" id="ProtNLM"/>
    </source>
</evidence>
<evidence type="ECO:0000256" key="1">
    <source>
        <dbReference type="ARBA" id="ARBA00022737"/>
    </source>
</evidence>
<evidence type="ECO:0000313" key="3">
    <source>
        <dbReference type="EMBL" id="KAH7566512.1"/>
    </source>
</evidence>
<sequence length="709" mass="78912">MPPSHEASAIATLVQICTSVISLKRARQLHALILTTATSFDVQSPYLHNNVLSMYGRCGALRDARRVFDRMPKRSLVSYNALIAAYSRDPNYANLGFRLMTQMEFECMRPNGSTFTSLIQSVLSLENRLMGSMLHTQVMKFGFLDDICVQTSLLGMYSNCGDLVYATKIFSCIGDKDAVAWNSIILGNLKNSKIREGLYLFNDMVRSGVTPTQFTYSMVLNGCSRMGDYSCGKLIHARVIISNIAADLPLQNALLDMYCNCSDTITAFNVFSRLENRDLVSWNSMIAGYMENGDGESAMGLFVQLRKMSIPEPDEYTFAAVISATCSFPAAYYGKPLHALVIIAGFDWGVFVGTTLLSMYFKNSDAESATKVFQFISERDIVLWTEMIMGHSRMGDEESAIKFFCEMCLEGHKIDSFALSGALSACADLAISKQGEMIHSQVVKTGYEVEMSVCGSLVDMYAKNGDLQAAQSIFSYVSDPDLKCWNAMLGGYSHHGMAEEALNFFEAILNHRLRPDQVTFLSLLSACNHSGLVERGKLLWNNMEENGVTPGPKHYSCMVSLLSRAGLLDEAEKIIIESPYRECQLELWRNLLSSCVINKNFKLGVHAAEQVLRLDSEDGATHILLSNLYAAAGRWDGVAEMRRKMRGSMLDKDPGLSWIEAKNDIHVFSSGDQSHSEVNEAQTELHRLQGNMQKPVTDEFDACVYLHKM</sequence>
<feature type="repeat" description="PPR" evidence="2">
    <location>
        <begin position="380"/>
        <end position="414"/>
    </location>
</feature>
<dbReference type="Proteomes" id="UP000827721">
    <property type="component" value="Unassembled WGS sequence"/>
</dbReference>
<evidence type="ECO:0000256" key="2">
    <source>
        <dbReference type="PROSITE-ProRule" id="PRU00708"/>
    </source>
</evidence>
<dbReference type="InterPro" id="IPR046848">
    <property type="entry name" value="E_motif"/>
</dbReference>
<feature type="repeat" description="PPR" evidence="2">
    <location>
        <begin position="481"/>
        <end position="515"/>
    </location>
</feature>
<feature type="repeat" description="PPR" evidence="2">
    <location>
        <begin position="278"/>
        <end position="312"/>
    </location>
</feature>
<gene>
    <name evidence="3" type="ORF">JRO89_XS08G0175900</name>
</gene>
<keyword evidence="4" id="KW-1185">Reference proteome</keyword>
<dbReference type="Gene3D" id="1.25.40.10">
    <property type="entry name" value="Tetratricopeptide repeat domain"/>
    <property type="match status" value="6"/>
</dbReference>
<name>A0ABQ8HQ88_9ROSI</name>
<comment type="caution">
    <text evidence="3">The sequence shown here is derived from an EMBL/GenBank/DDBJ whole genome shotgun (WGS) entry which is preliminary data.</text>
</comment>
<feature type="repeat" description="PPR" evidence="2">
    <location>
        <begin position="516"/>
        <end position="550"/>
    </location>
</feature>
<proteinExistence type="predicted"/>